<organism evidence="3 4">
    <name type="scientific">Dokdonia sinensis</name>
    <dbReference type="NCBI Taxonomy" id="2479847"/>
    <lineage>
        <taxon>Bacteria</taxon>
        <taxon>Pseudomonadati</taxon>
        <taxon>Bacteroidota</taxon>
        <taxon>Flavobacteriia</taxon>
        <taxon>Flavobacteriales</taxon>
        <taxon>Flavobacteriaceae</taxon>
        <taxon>Dokdonia</taxon>
    </lineage>
</organism>
<proteinExistence type="predicted"/>
<evidence type="ECO:0000259" key="2">
    <source>
        <dbReference type="Pfam" id="PF00535"/>
    </source>
</evidence>
<dbReference type="Pfam" id="PF00535">
    <property type="entry name" value="Glycos_transf_2"/>
    <property type="match status" value="1"/>
</dbReference>
<keyword evidence="1" id="KW-1133">Transmembrane helix</keyword>
<feature type="transmembrane region" description="Helical" evidence="1">
    <location>
        <begin position="286"/>
        <end position="305"/>
    </location>
</feature>
<dbReference type="Proteomes" id="UP000281985">
    <property type="component" value="Unassembled WGS sequence"/>
</dbReference>
<dbReference type="OrthoDB" id="597270at2"/>
<comment type="caution">
    <text evidence="3">The sequence shown here is derived from an EMBL/GenBank/DDBJ whole genome shotgun (WGS) entry which is preliminary data.</text>
</comment>
<keyword evidence="3" id="KW-0808">Transferase</keyword>
<dbReference type="Gene3D" id="3.90.550.10">
    <property type="entry name" value="Spore Coat Polysaccharide Biosynthesis Protein SpsA, Chain A"/>
    <property type="match status" value="1"/>
</dbReference>
<keyword evidence="1" id="KW-0472">Membrane</keyword>
<dbReference type="AlphaFoldDB" id="A0A3M0G8Q5"/>
<dbReference type="InterPro" id="IPR001173">
    <property type="entry name" value="Glyco_trans_2-like"/>
</dbReference>
<gene>
    <name evidence="3" type="ORF">EAX61_11830</name>
</gene>
<evidence type="ECO:0000313" key="4">
    <source>
        <dbReference type="Proteomes" id="UP000281985"/>
    </source>
</evidence>
<sequence length="310" mass="35685">MISIIIATYNRANYIAETLTAIQNQTYGDFECIVVDDGSTDHTEEIVQEFEKTDARFRYIVRPDSVPKGANYSRNYGYTFARGSYIKFFDSDDVMLPHHLEVSLKHMKEGDYDFVVGDCINFNEDEFLERPYEIDRETAVLSAMNFAQFKTAWITNDLLVSREYADQISFVGGIRDQATEYQYNIKLLLLTENGYLINEILTHRRIHDGGVVEMAKKDMNVFKITAADNYLVTADYFKKTGSVEMIRWLLSSQVILNFELARGKVIPKKIWKTTSLLTTFFGAKGLLYPLALAVTFMTGKGYFLMKYIRS</sequence>
<dbReference type="RefSeq" id="WP_121917907.1">
    <property type="nucleotide sequence ID" value="NZ_REFV01000011.1"/>
</dbReference>
<feature type="domain" description="Glycosyltransferase 2-like" evidence="2">
    <location>
        <begin position="3"/>
        <end position="133"/>
    </location>
</feature>
<keyword evidence="1" id="KW-0812">Transmembrane</keyword>
<evidence type="ECO:0000256" key="1">
    <source>
        <dbReference type="SAM" id="Phobius"/>
    </source>
</evidence>
<reference evidence="3 4" key="1">
    <citation type="submission" date="2018-10" db="EMBL/GenBank/DDBJ databases">
        <title>Dokdonia luteus sp. nov., isolated from sea water.</title>
        <authorList>
            <person name="Zhou L.Y."/>
            <person name="Du Z.J."/>
        </authorList>
    </citation>
    <scope>NUCLEOTIDE SEQUENCE [LARGE SCALE GENOMIC DNA]</scope>
    <source>
        <strain evidence="3 4">SH27</strain>
    </source>
</reference>
<dbReference type="PANTHER" id="PTHR22916">
    <property type="entry name" value="GLYCOSYLTRANSFERASE"/>
    <property type="match status" value="1"/>
</dbReference>
<dbReference type="GO" id="GO:0016758">
    <property type="term" value="F:hexosyltransferase activity"/>
    <property type="evidence" value="ECO:0007669"/>
    <property type="project" value="UniProtKB-ARBA"/>
</dbReference>
<keyword evidence="4" id="KW-1185">Reference proteome</keyword>
<dbReference type="SUPFAM" id="SSF53448">
    <property type="entry name" value="Nucleotide-diphospho-sugar transferases"/>
    <property type="match status" value="1"/>
</dbReference>
<dbReference type="PANTHER" id="PTHR22916:SF3">
    <property type="entry name" value="UDP-GLCNAC:BETAGAL BETA-1,3-N-ACETYLGLUCOSAMINYLTRANSFERASE-LIKE PROTEIN 1"/>
    <property type="match status" value="1"/>
</dbReference>
<dbReference type="CDD" id="cd00761">
    <property type="entry name" value="Glyco_tranf_GTA_type"/>
    <property type="match status" value="1"/>
</dbReference>
<protein>
    <submittedName>
        <fullName evidence="3">Glycosyltransferase family 2 protein</fullName>
    </submittedName>
</protein>
<dbReference type="InterPro" id="IPR029044">
    <property type="entry name" value="Nucleotide-diphossugar_trans"/>
</dbReference>
<dbReference type="EMBL" id="REFV01000011">
    <property type="protein sequence ID" value="RMB57429.1"/>
    <property type="molecule type" value="Genomic_DNA"/>
</dbReference>
<accession>A0A3M0G8Q5</accession>
<evidence type="ECO:0000313" key="3">
    <source>
        <dbReference type="EMBL" id="RMB57429.1"/>
    </source>
</evidence>
<name>A0A3M0G8Q5_9FLAO</name>